<comment type="caution">
    <text evidence="1">The sequence shown here is derived from an EMBL/GenBank/DDBJ whole genome shotgun (WGS) entry which is preliminary data.</text>
</comment>
<evidence type="ECO:0000313" key="2">
    <source>
        <dbReference type="Proteomes" id="UP000178197"/>
    </source>
</evidence>
<reference evidence="1 2" key="1">
    <citation type="journal article" date="2016" name="Nat. Commun.">
        <title>Thousands of microbial genomes shed light on interconnected biogeochemical processes in an aquifer system.</title>
        <authorList>
            <person name="Anantharaman K."/>
            <person name="Brown C.T."/>
            <person name="Hug L.A."/>
            <person name="Sharon I."/>
            <person name="Castelle C.J."/>
            <person name="Probst A.J."/>
            <person name="Thomas B.C."/>
            <person name="Singh A."/>
            <person name="Wilkins M.J."/>
            <person name="Karaoz U."/>
            <person name="Brodie E.L."/>
            <person name="Williams K.H."/>
            <person name="Hubbard S.S."/>
            <person name="Banfield J.F."/>
        </authorList>
    </citation>
    <scope>NUCLEOTIDE SEQUENCE [LARGE SCALE GENOMIC DNA]</scope>
</reference>
<dbReference type="AlphaFoldDB" id="A0A1F8FFZ0"/>
<protein>
    <recommendedName>
        <fullName evidence="3">Transposase IS200-like domain-containing protein</fullName>
    </recommendedName>
</protein>
<dbReference type="GO" id="GO:0004803">
    <property type="term" value="F:transposase activity"/>
    <property type="evidence" value="ECO:0007669"/>
    <property type="project" value="InterPro"/>
</dbReference>
<evidence type="ECO:0008006" key="3">
    <source>
        <dbReference type="Google" id="ProtNLM"/>
    </source>
</evidence>
<evidence type="ECO:0000313" key="1">
    <source>
        <dbReference type="EMBL" id="OGN12073.1"/>
    </source>
</evidence>
<dbReference type="Proteomes" id="UP000178197">
    <property type="component" value="Unassembled WGS sequence"/>
</dbReference>
<dbReference type="EMBL" id="MGJT01000024">
    <property type="protein sequence ID" value="OGN12073.1"/>
    <property type="molecule type" value="Genomic_DNA"/>
</dbReference>
<sequence>MQEKVENGISNFMQKLTTGYTMYFNKRNNRTGALFQGRFKATHAKDDRYLKYLVSYIHLNPVKIIDSEWKENGIKDKNKASQFLKNYTYSSYLDFCGKKRIEERIINKNSLPEYFNSINNFENTTKFWLDNPIVKVQP</sequence>
<dbReference type="PANTHER" id="PTHR34322:SF2">
    <property type="entry name" value="TRANSPOSASE IS200-LIKE DOMAIN-CONTAINING PROTEIN"/>
    <property type="match status" value="1"/>
</dbReference>
<proteinExistence type="predicted"/>
<gene>
    <name evidence="1" type="ORF">A3C71_02420</name>
</gene>
<dbReference type="GO" id="GO:0003677">
    <property type="term" value="F:DNA binding"/>
    <property type="evidence" value="ECO:0007669"/>
    <property type="project" value="InterPro"/>
</dbReference>
<organism evidence="1 2">
    <name type="scientific">Candidatus Yanofskybacteria bacterium RIFCSPHIGHO2_02_FULL_43_15c</name>
    <dbReference type="NCBI Taxonomy" id="1802679"/>
    <lineage>
        <taxon>Bacteria</taxon>
        <taxon>Candidatus Yanofskyibacteriota</taxon>
    </lineage>
</organism>
<dbReference type="SUPFAM" id="SSF143422">
    <property type="entry name" value="Transposase IS200-like"/>
    <property type="match status" value="1"/>
</dbReference>
<dbReference type="InterPro" id="IPR036515">
    <property type="entry name" value="Transposase_17_sf"/>
</dbReference>
<name>A0A1F8FFZ0_9BACT</name>
<dbReference type="PANTHER" id="PTHR34322">
    <property type="entry name" value="TRANSPOSASE, Y1_TNP DOMAIN-CONTAINING"/>
    <property type="match status" value="1"/>
</dbReference>
<dbReference type="Gene3D" id="3.30.70.1290">
    <property type="entry name" value="Transposase IS200-like"/>
    <property type="match status" value="1"/>
</dbReference>
<dbReference type="GO" id="GO:0006313">
    <property type="term" value="P:DNA transposition"/>
    <property type="evidence" value="ECO:0007669"/>
    <property type="project" value="InterPro"/>
</dbReference>
<accession>A0A1F8FFZ0</accession>